<dbReference type="PANTHER" id="PTHR28232">
    <property type="entry name" value="TRANSCRIPTIONAL REGULATORY PROTEIN RXT2"/>
    <property type="match status" value="1"/>
</dbReference>
<dbReference type="InterPro" id="IPR013904">
    <property type="entry name" value="RXT2_N"/>
</dbReference>
<dbReference type="EMBL" id="LT635766">
    <property type="protein sequence ID" value="SGZ54145.1"/>
    <property type="molecule type" value="Genomic_DNA"/>
</dbReference>
<evidence type="ECO:0000259" key="3">
    <source>
        <dbReference type="Pfam" id="PF08595"/>
    </source>
</evidence>
<accession>A0A1L0BS05</accession>
<reference evidence="4 5" key="1">
    <citation type="submission" date="2016-10" db="EMBL/GenBank/DDBJ databases">
        <authorList>
            <person name="de Groot N.N."/>
        </authorList>
    </citation>
    <scope>NUCLEOTIDE SEQUENCE [LARGE SCALE GENOMIC DNA]</scope>
    <source>
        <strain evidence="4 5">PYCC 4715</strain>
    </source>
</reference>
<feature type="domain" description="Transcriptional regulatory protein RXT2 N-terminal" evidence="3">
    <location>
        <begin position="34"/>
        <end position="188"/>
    </location>
</feature>
<evidence type="ECO:0000313" key="5">
    <source>
        <dbReference type="Proteomes" id="UP000182259"/>
    </source>
</evidence>
<proteinExistence type="predicted"/>
<dbReference type="PANTHER" id="PTHR28232:SF1">
    <property type="entry name" value="TRANSCRIPTIONAL REGULATORY PROTEIN RXT2"/>
    <property type="match status" value="1"/>
</dbReference>
<organism evidence="4 5">
    <name type="scientific">Sungouiella intermedia</name>
    <dbReference type="NCBI Taxonomy" id="45354"/>
    <lineage>
        <taxon>Eukaryota</taxon>
        <taxon>Fungi</taxon>
        <taxon>Dikarya</taxon>
        <taxon>Ascomycota</taxon>
        <taxon>Saccharomycotina</taxon>
        <taxon>Pichiomycetes</taxon>
        <taxon>Metschnikowiaceae</taxon>
        <taxon>Sungouiella</taxon>
    </lineage>
</organism>
<feature type="region of interest" description="Disordered" evidence="2">
    <location>
        <begin position="21"/>
        <end position="47"/>
    </location>
</feature>
<dbReference type="GO" id="GO:0033698">
    <property type="term" value="C:Rpd3L complex"/>
    <property type="evidence" value="ECO:0007669"/>
    <property type="project" value="TreeGrafter"/>
</dbReference>
<evidence type="ECO:0000256" key="1">
    <source>
        <dbReference type="SAM" id="Coils"/>
    </source>
</evidence>
<dbReference type="Pfam" id="PF08595">
    <property type="entry name" value="RXT2_N"/>
    <property type="match status" value="1"/>
</dbReference>
<feature type="region of interest" description="Disordered" evidence="2">
    <location>
        <begin position="92"/>
        <end position="120"/>
    </location>
</feature>
<dbReference type="GO" id="GO:0005829">
    <property type="term" value="C:cytosol"/>
    <property type="evidence" value="ECO:0007669"/>
    <property type="project" value="TreeGrafter"/>
</dbReference>
<dbReference type="AlphaFoldDB" id="A0A1L0BS05"/>
<name>A0A1L0BS05_9ASCO</name>
<keyword evidence="1" id="KW-0175">Coiled coil</keyword>
<dbReference type="Proteomes" id="UP000182259">
    <property type="component" value="Chromosome III"/>
</dbReference>
<feature type="coiled-coil region" evidence="1">
    <location>
        <begin position="207"/>
        <end position="234"/>
    </location>
</feature>
<protein>
    <submittedName>
        <fullName evidence="4">CIC11C00000005423</fullName>
    </submittedName>
</protein>
<feature type="compositionally biased region" description="Acidic residues" evidence="2">
    <location>
        <begin position="108"/>
        <end position="120"/>
    </location>
</feature>
<evidence type="ECO:0000313" key="4">
    <source>
        <dbReference type="EMBL" id="SGZ54145.1"/>
    </source>
</evidence>
<sequence length="352" mass="39843">MLDSRSLDVISKFKLAILTRAQQKAEPAPSLPKSNRGKKLPQMGASSHALTSKVVEYGGSNHLVLTNDVIERTNYRNKRRWLDFYLSQNGKIEESSSDSENDHGIDNEGADEGNDDDEYNESPLKKIRLSEILAPLAHPSELVTHPAISKTFKLTCLQTLALELINLIEVEQGTLNHLNKLLQVLDGEDWYYLLEENMGLPVYDHGLDDTITAQQKEKKEIEEAEQAEKAKLAKTEPDSVAVAADSDDNKRITRLSTAAPDGQVQVTDPFFALPETLAMYEAIQQKQMEETEEDGDELESLQQDLVSYLQVSIQRQFEYIKNLTTLRNGIVKVDRYKSDLYKWGKEMNEKKN</sequence>
<evidence type="ECO:0000256" key="2">
    <source>
        <dbReference type="SAM" id="MobiDB-lite"/>
    </source>
</evidence>
<gene>
    <name evidence="4" type="ORF">SAMEA4029009_CIC11G00000005423</name>
</gene>
<dbReference type="InterPro" id="IPR039602">
    <property type="entry name" value="Rxt2"/>
</dbReference>